<feature type="domain" description="L,D-TPase catalytic" evidence="8">
    <location>
        <begin position="208"/>
        <end position="387"/>
    </location>
</feature>
<organism evidence="9 10">
    <name type="scientific">Alteromonas profundi</name>
    <dbReference type="NCBI Taxonomy" id="2696062"/>
    <lineage>
        <taxon>Bacteria</taxon>
        <taxon>Pseudomonadati</taxon>
        <taxon>Pseudomonadota</taxon>
        <taxon>Gammaproteobacteria</taxon>
        <taxon>Alteromonadales</taxon>
        <taxon>Alteromonadaceae</taxon>
        <taxon>Alteromonas/Salinimonas group</taxon>
        <taxon>Alteromonas</taxon>
    </lineage>
</organism>
<evidence type="ECO:0000256" key="6">
    <source>
        <dbReference type="ARBA" id="ARBA00023316"/>
    </source>
</evidence>
<keyword evidence="6 7" id="KW-0961">Cell wall biogenesis/degradation</keyword>
<dbReference type="Gene3D" id="1.10.101.10">
    <property type="entry name" value="PGBD-like superfamily/PGBD"/>
    <property type="match status" value="1"/>
</dbReference>
<protein>
    <submittedName>
        <fullName evidence="9">L,D-transpeptidase family protein</fullName>
    </submittedName>
</protein>
<comment type="pathway">
    <text evidence="1 7">Cell wall biogenesis; peptidoglycan biosynthesis.</text>
</comment>
<dbReference type="RefSeq" id="WP_163084891.1">
    <property type="nucleotide sequence ID" value="NZ_JAAAWN010000009.1"/>
</dbReference>
<dbReference type="InterPro" id="IPR036365">
    <property type="entry name" value="PGBD-like_sf"/>
</dbReference>
<evidence type="ECO:0000313" key="9">
    <source>
        <dbReference type="EMBL" id="NDV91305.1"/>
    </source>
</evidence>
<dbReference type="Proteomes" id="UP000470213">
    <property type="component" value="Unassembled WGS sequence"/>
</dbReference>
<reference evidence="9 10" key="1">
    <citation type="submission" date="2020-01" db="EMBL/GenBank/DDBJ databases">
        <authorList>
            <person name="Chen J."/>
            <person name="Zhu S."/>
            <person name="Yang J."/>
        </authorList>
    </citation>
    <scope>NUCLEOTIDE SEQUENCE [LARGE SCALE GENOMIC DNA]</scope>
    <source>
        <strain evidence="9 10">345S023</strain>
    </source>
</reference>
<dbReference type="GO" id="GO:0009252">
    <property type="term" value="P:peptidoglycan biosynthetic process"/>
    <property type="evidence" value="ECO:0007669"/>
    <property type="project" value="UniProtKB-UniPathway"/>
</dbReference>
<dbReference type="InterPro" id="IPR002477">
    <property type="entry name" value="Peptidoglycan-bd-like"/>
</dbReference>
<evidence type="ECO:0000256" key="4">
    <source>
        <dbReference type="ARBA" id="ARBA00022960"/>
    </source>
</evidence>
<evidence type="ECO:0000256" key="3">
    <source>
        <dbReference type="ARBA" id="ARBA00022679"/>
    </source>
</evidence>
<evidence type="ECO:0000256" key="2">
    <source>
        <dbReference type="ARBA" id="ARBA00005992"/>
    </source>
</evidence>
<dbReference type="AlphaFoldDB" id="A0A7X5RLC8"/>
<evidence type="ECO:0000259" key="8">
    <source>
        <dbReference type="PROSITE" id="PS52029"/>
    </source>
</evidence>
<dbReference type="SUPFAM" id="SSF141523">
    <property type="entry name" value="L,D-transpeptidase catalytic domain-like"/>
    <property type="match status" value="1"/>
</dbReference>
<dbReference type="PROSITE" id="PS52029">
    <property type="entry name" value="LD_TPASE"/>
    <property type="match status" value="1"/>
</dbReference>
<keyword evidence="4 7" id="KW-0133">Cell shape</keyword>
<dbReference type="PANTHER" id="PTHR41533">
    <property type="entry name" value="L,D-TRANSPEPTIDASE HI_1667-RELATED"/>
    <property type="match status" value="1"/>
</dbReference>
<name>A0A7X5RLC8_9ALTE</name>
<evidence type="ECO:0000256" key="5">
    <source>
        <dbReference type="ARBA" id="ARBA00022984"/>
    </source>
</evidence>
<dbReference type="SUPFAM" id="SSF47090">
    <property type="entry name" value="PGBD-like"/>
    <property type="match status" value="1"/>
</dbReference>
<keyword evidence="3" id="KW-0808">Transferase</keyword>
<dbReference type="UniPathway" id="UPA00219"/>
<dbReference type="GO" id="GO:0071555">
    <property type="term" value="P:cell wall organization"/>
    <property type="evidence" value="ECO:0007669"/>
    <property type="project" value="UniProtKB-UniRule"/>
</dbReference>
<keyword evidence="10" id="KW-1185">Reference proteome</keyword>
<dbReference type="Pfam" id="PF01471">
    <property type="entry name" value="PG_binding_1"/>
    <property type="match status" value="1"/>
</dbReference>
<dbReference type="EMBL" id="JAAAWN010000009">
    <property type="protein sequence ID" value="NDV91305.1"/>
    <property type="molecule type" value="Genomic_DNA"/>
</dbReference>
<accession>A0A7X5RLC8</accession>
<dbReference type="GO" id="GO:0016740">
    <property type="term" value="F:transferase activity"/>
    <property type="evidence" value="ECO:0007669"/>
    <property type="project" value="UniProtKB-KW"/>
</dbReference>
<dbReference type="InterPro" id="IPR038063">
    <property type="entry name" value="Transpep_catalytic_dom"/>
</dbReference>
<evidence type="ECO:0000256" key="1">
    <source>
        <dbReference type="ARBA" id="ARBA00004752"/>
    </source>
</evidence>
<dbReference type="GO" id="GO:0004180">
    <property type="term" value="F:carboxypeptidase activity"/>
    <property type="evidence" value="ECO:0007669"/>
    <property type="project" value="UniProtKB-ARBA"/>
</dbReference>
<feature type="active site" description="Proton donor/acceptor" evidence="7">
    <location>
        <position position="343"/>
    </location>
</feature>
<proteinExistence type="inferred from homology"/>
<comment type="caution">
    <text evidence="9">The sequence shown here is derived from an EMBL/GenBank/DDBJ whole genome shotgun (WGS) entry which is preliminary data.</text>
</comment>
<feature type="active site" description="Nucleophile" evidence="7">
    <location>
        <position position="362"/>
    </location>
</feature>
<dbReference type="GO" id="GO:0008360">
    <property type="term" value="P:regulation of cell shape"/>
    <property type="evidence" value="ECO:0007669"/>
    <property type="project" value="UniProtKB-UniRule"/>
</dbReference>
<dbReference type="InterPro" id="IPR036366">
    <property type="entry name" value="PGBDSf"/>
</dbReference>
<dbReference type="Pfam" id="PF03734">
    <property type="entry name" value="YkuD"/>
    <property type="match status" value="1"/>
</dbReference>
<dbReference type="PANTHER" id="PTHR41533:SF2">
    <property type="entry name" value="BLR7131 PROTEIN"/>
    <property type="match status" value="1"/>
</dbReference>
<evidence type="ECO:0000313" key="10">
    <source>
        <dbReference type="Proteomes" id="UP000470213"/>
    </source>
</evidence>
<evidence type="ECO:0000256" key="7">
    <source>
        <dbReference type="PROSITE-ProRule" id="PRU01373"/>
    </source>
</evidence>
<dbReference type="Gene3D" id="2.40.440.10">
    <property type="entry name" value="L,D-transpeptidase catalytic domain-like"/>
    <property type="match status" value="1"/>
</dbReference>
<sequence length="446" mass="50057">MDKMQKMFENLSAYTLPKNETIKRTSLSKLAKNVMMAAGLSLPMLGANADPTASSPAATSLASQAQSAISSYQYAHIESHIAQLREAKLRYANIAAKGGWQPIFLEGAFRKGDKGEAVTKIITRLLFEYPELVNSCNVTNENTQAVCEYTSEVEKVVKDFQRRHGLKVDGVVGTKTLAAMNISAAQKRDKLALNIARIQDFKSKLGESFVLVNIPEYRLRFIDNGEVKASKGVVVGRPSWKTPSFSDKIEKFVVNPEWRIPLSIATREIAPKVAADPDYLTKNNIVIRKNSFVDDELIDPSTIDWASIKPYEFEHFLVKLPNDNNPLGKVKYLFPNPHAVYVHDTPNQGWFNQPMRAASHGCIRLEDPFSLVEIIAEIQRGSSLVKQVSMAREMQKSKTFHLDDPLPIHLVYWTAWADEKGKINFRDDIYQRDEAELNSIAQVASL</sequence>
<dbReference type="InterPro" id="IPR005490">
    <property type="entry name" value="LD_TPept_cat_dom"/>
</dbReference>
<keyword evidence="5 7" id="KW-0573">Peptidoglycan synthesis</keyword>
<dbReference type="CDD" id="cd16913">
    <property type="entry name" value="YkuD_like"/>
    <property type="match status" value="1"/>
</dbReference>
<gene>
    <name evidence="9" type="ORF">GTH32_08955</name>
</gene>
<comment type="similarity">
    <text evidence="2">Belongs to the YkuD family.</text>
</comment>
<dbReference type="InterPro" id="IPR052905">
    <property type="entry name" value="LD-transpeptidase_YkuD-like"/>
</dbReference>